<feature type="transmembrane region" description="Helical" evidence="7">
    <location>
        <begin position="135"/>
        <end position="161"/>
    </location>
</feature>
<evidence type="ECO:0000256" key="6">
    <source>
        <dbReference type="ARBA" id="ARBA00023136"/>
    </source>
</evidence>
<keyword evidence="11" id="KW-1185">Reference proteome</keyword>
<comment type="subcellular location">
    <subcellularLocation>
        <location evidence="1">Endoplasmic reticulum membrane</location>
        <topology evidence="1">Multi-pass membrane protein</topology>
    </subcellularLocation>
</comment>
<reference evidence="10 11" key="1">
    <citation type="submission" date="2020-07" db="EMBL/GenBank/DDBJ databases">
        <title>Natrinema (YPL30) sp. nov. and Haloterrigena xxxxxx (YPL8) sp. nov., isolated from a salt mine.</title>
        <authorList>
            <person name="Cui H."/>
        </authorList>
    </citation>
    <scope>NUCLEOTIDE SEQUENCE [LARGE SCALE GENOMIC DNA]</scope>
    <source>
        <strain evidence="10 11">YPL13</strain>
    </source>
</reference>
<feature type="transmembrane region" description="Helical" evidence="7">
    <location>
        <begin position="103"/>
        <end position="123"/>
    </location>
</feature>
<keyword evidence="3 7" id="KW-0812">Transmembrane</keyword>
<dbReference type="GO" id="GO:0051604">
    <property type="term" value="P:protein maturation"/>
    <property type="evidence" value="ECO:0007669"/>
    <property type="project" value="InterPro"/>
</dbReference>
<feature type="domain" description="Lipase maturation factor 1/2 C-terminal" evidence="9">
    <location>
        <begin position="330"/>
        <end position="470"/>
    </location>
</feature>
<evidence type="ECO:0000313" key="11">
    <source>
        <dbReference type="Proteomes" id="UP000510869"/>
    </source>
</evidence>
<dbReference type="InterPro" id="IPR057434">
    <property type="entry name" value="LMF1/2_N"/>
</dbReference>
<dbReference type="OrthoDB" id="169983at2157"/>
<evidence type="ECO:0000256" key="1">
    <source>
        <dbReference type="ARBA" id="ARBA00004477"/>
    </source>
</evidence>
<proteinExistence type="inferred from homology"/>
<feature type="transmembrane region" description="Helical" evidence="7">
    <location>
        <begin position="69"/>
        <end position="91"/>
    </location>
</feature>
<name>A0A7D6CQS7_9EURY</name>
<keyword evidence="4" id="KW-0256">Endoplasmic reticulum</keyword>
<dbReference type="Pfam" id="PF25179">
    <property type="entry name" value="LMF1_C"/>
    <property type="match status" value="1"/>
</dbReference>
<evidence type="ECO:0000256" key="4">
    <source>
        <dbReference type="ARBA" id="ARBA00022824"/>
    </source>
</evidence>
<evidence type="ECO:0000313" key="10">
    <source>
        <dbReference type="EMBL" id="QLK27578.1"/>
    </source>
</evidence>
<feature type="transmembrane region" description="Helical" evidence="7">
    <location>
        <begin position="247"/>
        <end position="270"/>
    </location>
</feature>
<dbReference type="GeneID" id="56143187"/>
<evidence type="ECO:0000259" key="9">
    <source>
        <dbReference type="Pfam" id="PF25179"/>
    </source>
</evidence>
<evidence type="ECO:0000256" key="3">
    <source>
        <dbReference type="ARBA" id="ARBA00022692"/>
    </source>
</evidence>
<dbReference type="PANTHER" id="PTHR14463">
    <property type="entry name" value="LIPASE MATURATION FACTOR"/>
    <property type="match status" value="1"/>
</dbReference>
<comment type="similarity">
    <text evidence="2">Belongs to the lipase maturation factor family.</text>
</comment>
<dbReference type="KEGG" id="nay:HYG81_08240"/>
<feature type="transmembrane region" description="Helical" evidence="7">
    <location>
        <begin position="290"/>
        <end position="308"/>
    </location>
</feature>
<keyword evidence="5 7" id="KW-1133">Transmembrane helix</keyword>
<evidence type="ECO:0000256" key="5">
    <source>
        <dbReference type="ARBA" id="ARBA00022989"/>
    </source>
</evidence>
<dbReference type="PANTHER" id="PTHR14463:SF10">
    <property type="entry name" value="LIPASE MATURATION FACTOR 1"/>
    <property type="match status" value="1"/>
</dbReference>
<dbReference type="InterPro" id="IPR057433">
    <property type="entry name" value="LMF1/2_C"/>
</dbReference>
<dbReference type="RefSeq" id="WP_180842739.1">
    <property type="nucleotide sequence ID" value="NZ_CP059154.1"/>
</dbReference>
<evidence type="ECO:0000256" key="2">
    <source>
        <dbReference type="ARBA" id="ARBA00005512"/>
    </source>
</evidence>
<gene>
    <name evidence="10" type="ORF">HYG81_08240</name>
</gene>
<organism evidence="10 11">
    <name type="scientific">Natrinema zhouii</name>
    <dbReference type="NCBI Taxonomy" id="1710539"/>
    <lineage>
        <taxon>Archaea</taxon>
        <taxon>Methanobacteriati</taxon>
        <taxon>Methanobacteriota</taxon>
        <taxon>Stenosarchaea group</taxon>
        <taxon>Halobacteria</taxon>
        <taxon>Halobacteriales</taxon>
        <taxon>Natrialbaceae</taxon>
        <taxon>Natrinema</taxon>
    </lineage>
</organism>
<dbReference type="Pfam" id="PF06762">
    <property type="entry name" value="LMF1"/>
    <property type="match status" value="1"/>
</dbReference>
<dbReference type="Proteomes" id="UP000510869">
    <property type="component" value="Chromosome"/>
</dbReference>
<protein>
    <submittedName>
        <fullName evidence="10">Lipase maturation factor family protein</fullName>
    </submittedName>
</protein>
<keyword evidence="6 7" id="KW-0472">Membrane</keyword>
<accession>A0A7D6CQS7</accession>
<feature type="transmembrane region" description="Helical" evidence="7">
    <location>
        <begin position="12"/>
        <end position="33"/>
    </location>
</feature>
<evidence type="ECO:0000259" key="8">
    <source>
        <dbReference type="Pfam" id="PF06762"/>
    </source>
</evidence>
<dbReference type="InterPro" id="IPR009613">
    <property type="entry name" value="LMF"/>
</dbReference>
<dbReference type="EMBL" id="CP059154">
    <property type="protein sequence ID" value="QLK27578.1"/>
    <property type="molecule type" value="Genomic_DNA"/>
</dbReference>
<sequence>MWQGDGYWLVRFVFQRGLALLYLLAFLVAANQFRPLAGEDGLLPLERYVEGVSFWDRPSLFYFVPSDRAIAIASWIGVVLSALALVGVPYWLPVGFATPVSMVLWAALWALYLSFVNAGQTFYGYGWESMLCETGFLAIFLGAGSVAPPFVVILLLQWVLFRNMFGAGLIKLRGDDCWRDLTAMDYHYETQPIPNPVSWFAHRLPDRFHRVETFGNHVLELLIPFCYFAPQPLSALAGLATIGFQGWLMVTGNFAWLNALTIVLAIPTFSDGVLEAALPISAPATAPTPLYLEVLAIILAVIVIVLSVQPVRNMLSESQLMNTSFDPLNLVNTYGAFGSITRDRYEVVVEGTADEELTPETEWRSYRFKGKPTDPERRPPQVAPYHLRLDWQLWFAAMSPTPRRSPWFPRFLAKLLEADAETLALLAEDPFDGEPPAHVRAVRYRYRYTTPEERAESGRWWARERVGTYVQPISLEEGRGRRRRLR</sequence>
<feature type="domain" description="Lipase maturation factor 1/2 N-terminal" evidence="8">
    <location>
        <begin position="123"/>
        <end position="274"/>
    </location>
</feature>
<dbReference type="AlphaFoldDB" id="A0A7D6CQS7"/>
<evidence type="ECO:0000256" key="7">
    <source>
        <dbReference type="SAM" id="Phobius"/>
    </source>
</evidence>